<reference evidence="2 3" key="1">
    <citation type="submission" date="2021-03" db="EMBL/GenBank/DDBJ databases">
        <title>Sequencing the genomes of 1000 actinobacteria strains.</title>
        <authorList>
            <person name="Klenk H.-P."/>
        </authorList>
    </citation>
    <scope>NUCLEOTIDE SEQUENCE [LARGE SCALE GENOMIC DNA]</scope>
    <source>
        <strain evidence="2 3">DSM 20168</strain>
    </source>
</reference>
<dbReference type="RefSeq" id="WP_229777348.1">
    <property type="nucleotide sequence ID" value="NZ_BMPH01000007.1"/>
</dbReference>
<dbReference type="PANTHER" id="PTHR43543:SF1">
    <property type="entry name" value="MALONIC SEMIALDEHYDE REDUCTASE RUTE-RELATED"/>
    <property type="match status" value="1"/>
</dbReference>
<dbReference type="InterPro" id="IPR000415">
    <property type="entry name" value="Nitroreductase-like"/>
</dbReference>
<keyword evidence="3" id="KW-1185">Reference proteome</keyword>
<evidence type="ECO:0000313" key="3">
    <source>
        <dbReference type="Proteomes" id="UP001195422"/>
    </source>
</evidence>
<dbReference type="Proteomes" id="UP001195422">
    <property type="component" value="Unassembled WGS sequence"/>
</dbReference>
<evidence type="ECO:0000259" key="1">
    <source>
        <dbReference type="Pfam" id="PF00881"/>
    </source>
</evidence>
<dbReference type="Gene3D" id="3.40.109.10">
    <property type="entry name" value="NADH Oxidase"/>
    <property type="match status" value="1"/>
</dbReference>
<dbReference type="NCBIfam" id="NF003768">
    <property type="entry name" value="PRK05365.1"/>
    <property type="match status" value="1"/>
</dbReference>
<dbReference type="PANTHER" id="PTHR43543">
    <property type="entry name" value="MALONIC SEMIALDEHYDE REDUCTASE RUTE-RELATED"/>
    <property type="match status" value="1"/>
</dbReference>
<dbReference type="InterPro" id="IPR050461">
    <property type="entry name" value="Nitroreductase_HadB/RutE"/>
</dbReference>
<comment type="caution">
    <text evidence="2">The sequence shown here is derived from an EMBL/GenBank/DDBJ whole genome shotgun (WGS) entry which is preliminary data.</text>
</comment>
<dbReference type="SUPFAM" id="SSF55469">
    <property type="entry name" value="FMN-dependent nitroreductase-like"/>
    <property type="match status" value="1"/>
</dbReference>
<dbReference type="Pfam" id="PF00881">
    <property type="entry name" value="Nitroreductase"/>
    <property type="match status" value="1"/>
</dbReference>
<proteinExistence type="predicted"/>
<gene>
    <name evidence="2" type="ORF">JOF39_001378</name>
</gene>
<organism evidence="2 3">
    <name type="scientific">Glutamicibacter protophormiae</name>
    <name type="common">Brevibacterium protophormiae</name>
    <dbReference type="NCBI Taxonomy" id="37930"/>
    <lineage>
        <taxon>Bacteria</taxon>
        <taxon>Bacillati</taxon>
        <taxon>Actinomycetota</taxon>
        <taxon>Actinomycetes</taxon>
        <taxon>Micrococcales</taxon>
        <taxon>Micrococcaceae</taxon>
        <taxon>Glutamicibacter</taxon>
    </lineage>
</organism>
<sequence length="214" mass="23354">MYTVKASPMTIQADSSIYEALSIDPAAADQLFFEARSANSFSEEPVSDEALDAIYDAMKMGPTLMNNQPLRITWVKSDEARKSIAGTMSGPNAQKALSAPALAVLSFDTEWHEEFPNFFPHAPERKAMFENSDVRTAVGNNNAWLQAGYFIMAVRAVGLAAGPMGGFDKAAVDQIINADNNHKSFLVVNVGKPGENPWFDRLPRHASELATRSI</sequence>
<protein>
    <submittedName>
        <fullName evidence="2">3-hydroxypropanoate dehydrogenase</fullName>
        <ecNumber evidence="2">1.1.1.-</ecNumber>
    </submittedName>
</protein>
<dbReference type="EC" id="1.1.1.-" evidence="2"/>
<accession>A0ABS4XP73</accession>
<evidence type="ECO:0000313" key="2">
    <source>
        <dbReference type="EMBL" id="MBP2398297.1"/>
    </source>
</evidence>
<dbReference type="EMBL" id="JAGIOJ010000001">
    <property type="protein sequence ID" value="MBP2398297.1"/>
    <property type="molecule type" value="Genomic_DNA"/>
</dbReference>
<feature type="domain" description="Nitroreductase" evidence="1">
    <location>
        <begin position="36"/>
        <end position="192"/>
    </location>
</feature>
<dbReference type="GO" id="GO:0016491">
    <property type="term" value="F:oxidoreductase activity"/>
    <property type="evidence" value="ECO:0007669"/>
    <property type="project" value="UniProtKB-KW"/>
</dbReference>
<keyword evidence="2" id="KW-0560">Oxidoreductase</keyword>
<name>A0ABS4XP73_GLUPR</name>
<dbReference type="InterPro" id="IPR029479">
    <property type="entry name" value="Nitroreductase"/>
</dbReference>